<feature type="transmembrane region" description="Helical" evidence="1">
    <location>
        <begin position="42"/>
        <end position="61"/>
    </location>
</feature>
<evidence type="ECO:0000313" key="3">
    <source>
        <dbReference type="EMBL" id="CRZ33792.1"/>
    </source>
</evidence>
<dbReference type="AlphaFoldDB" id="A0A0H5SED1"/>
<accession>A0A0H5SED1</accession>
<dbReference type="Pfam" id="PF02517">
    <property type="entry name" value="Rce1-like"/>
    <property type="match status" value="1"/>
</dbReference>
<feature type="transmembrane region" description="Helical" evidence="1">
    <location>
        <begin position="192"/>
        <end position="212"/>
    </location>
</feature>
<dbReference type="GO" id="GO:0080120">
    <property type="term" value="P:CAAX-box protein maturation"/>
    <property type="evidence" value="ECO:0007669"/>
    <property type="project" value="UniProtKB-ARBA"/>
</dbReference>
<sequence>MKLGKFVTSFIIYLLVYSLAGLFLDILFNNEYDQVTYAIRRIFQLILNIAYVSYVASIIKIKISYKINPLKLILYTIVLFALIFIYETTVDVFIDKVFTPDAASQSRGSSIQALLQYPVAFFIQACISAPLLEEFLVRGALYEILREKLSVAWSIAITGIFFTIMHFDSINSLFYIMISIIFSLIYIKTNNILYCVILHMFVNAFSLISYYLGNI</sequence>
<dbReference type="GO" id="GO:0004175">
    <property type="term" value="F:endopeptidase activity"/>
    <property type="evidence" value="ECO:0007669"/>
    <property type="project" value="UniProtKB-ARBA"/>
</dbReference>
<keyword evidence="1" id="KW-1133">Transmembrane helix</keyword>
<dbReference type="PANTHER" id="PTHR36435">
    <property type="entry name" value="SLR1288 PROTEIN"/>
    <property type="match status" value="1"/>
</dbReference>
<feature type="transmembrane region" description="Helical" evidence="1">
    <location>
        <begin position="73"/>
        <end position="94"/>
    </location>
</feature>
<proteinExistence type="predicted"/>
<evidence type="ECO:0000313" key="4">
    <source>
        <dbReference type="Proteomes" id="UP000236497"/>
    </source>
</evidence>
<gene>
    <name evidence="3" type="ORF">HHT355_0587</name>
</gene>
<dbReference type="PANTHER" id="PTHR36435:SF1">
    <property type="entry name" value="CAAX AMINO TERMINAL PROTEASE FAMILY PROTEIN"/>
    <property type="match status" value="1"/>
</dbReference>
<feature type="transmembrane region" description="Helical" evidence="1">
    <location>
        <begin position="12"/>
        <end position="30"/>
    </location>
</feature>
<keyword evidence="4" id="KW-1185">Reference proteome</keyword>
<dbReference type="InterPro" id="IPR052710">
    <property type="entry name" value="CAAX_protease"/>
</dbReference>
<protein>
    <submittedName>
        <fullName evidence="3">Putative membrane protein</fullName>
    </submittedName>
</protein>
<name>A0A0H5SED1_HERHM</name>
<feature type="transmembrane region" description="Helical" evidence="1">
    <location>
        <begin position="172"/>
        <end position="187"/>
    </location>
</feature>
<reference evidence="3 4" key="1">
    <citation type="submission" date="2015-06" db="EMBL/GenBank/DDBJ databases">
        <authorList>
            <person name="Wibberg Daniel"/>
        </authorList>
    </citation>
    <scope>NUCLEOTIDE SEQUENCE [LARGE SCALE GENOMIC DNA]</scope>
    <source>
        <strain evidence="3 4">T3/55T</strain>
    </source>
</reference>
<dbReference type="Proteomes" id="UP000236497">
    <property type="component" value="Unassembled WGS sequence"/>
</dbReference>
<organism evidence="3 4">
    <name type="scientific">Herbinix hemicellulosilytica</name>
    <dbReference type="NCBI Taxonomy" id="1564487"/>
    <lineage>
        <taxon>Bacteria</taxon>
        <taxon>Bacillati</taxon>
        <taxon>Bacillota</taxon>
        <taxon>Clostridia</taxon>
        <taxon>Lachnospirales</taxon>
        <taxon>Lachnospiraceae</taxon>
        <taxon>Herbinix</taxon>
    </lineage>
</organism>
<evidence type="ECO:0000256" key="1">
    <source>
        <dbReference type="SAM" id="Phobius"/>
    </source>
</evidence>
<feature type="domain" description="CAAX prenyl protease 2/Lysostaphin resistance protein A-like" evidence="2">
    <location>
        <begin position="118"/>
        <end position="205"/>
    </location>
</feature>
<keyword evidence="1" id="KW-0812">Transmembrane</keyword>
<keyword evidence="1" id="KW-0472">Membrane</keyword>
<dbReference type="EMBL" id="CVTD020000008">
    <property type="protein sequence ID" value="CRZ33792.1"/>
    <property type="molecule type" value="Genomic_DNA"/>
</dbReference>
<dbReference type="InterPro" id="IPR003675">
    <property type="entry name" value="Rce1/LyrA-like_dom"/>
</dbReference>
<feature type="transmembrane region" description="Helical" evidence="1">
    <location>
        <begin position="149"/>
        <end position="166"/>
    </location>
</feature>
<feature type="transmembrane region" description="Helical" evidence="1">
    <location>
        <begin position="114"/>
        <end position="137"/>
    </location>
</feature>
<evidence type="ECO:0000259" key="2">
    <source>
        <dbReference type="Pfam" id="PF02517"/>
    </source>
</evidence>
<dbReference type="RefSeq" id="WP_158245871.1">
    <property type="nucleotide sequence ID" value="NZ_CVTD020000008.1"/>
</dbReference>